<sequence>MYGDNDMAHVVLVTVLAMCLMEYGISGPPCRFNNSSTSRGTCVFPCRCTDGCDQVTGQCLDGGQCQDDHPSGYKWSGPSCQIGNIALHKYAQQSSTKWGDMYLASKAVDGIIDPLSYQHCAVPNVMRGTSAWWKVDFGGNYKLYRVIIYNTDTGDRWGVGCMLGT</sequence>
<evidence type="ECO:0000256" key="1">
    <source>
        <dbReference type="SAM" id="SignalP"/>
    </source>
</evidence>
<evidence type="ECO:0000313" key="2">
    <source>
        <dbReference type="EMBL" id="KAK2181246.1"/>
    </source>
</evidence>
<dbReference type="SUPFAM" id="SSF49785">
    <property type="entry name" value="Galactose-binding domain-like"/>
    <property type="match status" value="1"/>
</dbReference>
<dbReference type="InterPro" id="IPR008979">
    <property type="entry name" value="Galactose-bd-like_sf"/>
</dbReference>
<dbReference type="Proteomes" id="UP001209878">
    <property type="component" value="Unassembled WGS sequence"/>
</dbReference>
<reference evidence="2" key="1">
    <citation type="journal article" date="2023" name="Mol. Biol. Evol.">
        <title>Third-Generation Sequencing Reveals the Adaptive Role of the Epigenome in Three Deep-Sea Polychaetes.</title>
        <authorList>
            <person name="Perez M."/>
            <person name="Aroh O."/>
            <person name="Sun Y."/>
            <person name="Lan Y."/>
            <person name="Juniper S.K."/>
            <person name="Young C.R."/>
            <person name="Angers B."/>
            <person name="Qian P.Y."/>
        </authorList>
    </citation>
    <scope>NUCLEOTIDE SEQUENCE</scope>
    <source>
        <strain evidence="2">R07B-5</strain>
    </source>
</reference>
<gene>
    <name evidence="2" type="ORF">NP493_405g04008</name>
</gene>
<dbReference type="InterPro" id="IPR051941">
    <property type="entry name" value="BG_Antigen-Binding_Lectin"/>
</dbReference>
<comment type="caution">
    <text evidence="2">The sequence shown here is derived from an EMBL/GenBank/DDBJ whole genome shotgun (WGS) entry which is preliminary data.</text>
</comment>
<dbReference type="AlphaFoldDB" id="A0AAD9L1F1"/>
<keyword evidence="3" id="KW-1185">Reference proteome</keyword>
<dbReference type="EMBL" id="JAODUO010000405">
    <property type="protein sequence ID" value="KAK2181246.1"/>
    <property type="molecule type" value="Genomic_DNA"/>
</dbReference>
<protein>
    <submittedName>
        <fullName evidence="2">Uncharacterized protein</fullName>
    </submittedName>
</protein>
<dbReference type="PANTHER" id="PTHR45713">
    <property type="entry name" value="FTP DOMAIN-CONTAINING PROTEIN"/>
    <property type="match status" value="1"/>
</dbReference>
<feature type="signal peptide" evidence="1">
    <location>
        <begin position="1"/>
        <end position="26"/>
    </location>
</feature>
<dbReference type="Gene3D" id="2.60.120.260">
    <property type="entry name" value="Galactose-binding domain-like"/>
    <property type="match status" value="1"/>
</dbReference>
<name>A0AAD9L1F1_RIDPI</name>
<proteinExistence type="predicted"/>
<accession>A0AAD9L1F1</accession>
<keyword evidence="1" id="KW-0732">Signal</keyword>
<dbReference type="PANTHER" id="PTHR45713:SF6">
    <property type="entry name" value="F5_8 TYPE C DOMAIN-CONTAINING PROTEIN"/>
    <property type="match status" value="1"/>
</dbReference>
<feature type="chain" id="PRO_5042173456" evidence="1">
    <location>
        <begin position="27"/>
        <end position="165"/>
    </location>
</feature>
<evidence type="ECO:0000313" key="3">
    <source>
        <dbReference type="Proteomes" id="UP001209878"/>
    </source>
</evidence>
<organism evidence="2 3">
    <name type="scientific">Ridgeia piscesae</name>
    <name type="common">Tubeworm</name>
    <dbReference type="NCBI Taxonomy" id="27915"/>
    <lineage>
        <taxon>Eukaryota</taxon>
        <taxon>Metazoa</taxon>
        <taxon>Spiralia</taxon>
        <taxon>Lophotrochozoa</taxon>
        <taxon>Annelida</taxon>
        <taxon>Polychaeta</taxon>
        <taxon>Sedentaria</taxon>
        <taxon>Canalipalpata</taxon>
        <taxon>Sabellida</taxon>
        <taxon>Siboglinidae</taxon>
        <taxon>Ridgeia</taxon>
    </lineage>
</organism>